<evidence type="ECO:0000256" key="1">
    <source>
        <dbReference type="SAM" id="Phobius"/>
    </source>
</evidence>
<dbReference type="OrthoDB" id="2909401at2759"/>
<dbReference type="EMBL" id="FUEG01000013">
    <property type="protein sequence ID" value="SJL11166.1"/>
    <property type="molecule type" value="Genomic_DNA"/>
</dbReference>
<name>A0A284RQV5_ARMOS</name>
<gene>
    <name evidence="2" type="ORF">ARMOST_14569</name>
</gene>
<keyword evidence="3" id="KW-1185">Reference proteome</keyword>
<keyword evidence="1" id="KW-1133">Transmembrane helix</keyword>
<dbReference type="Proteomes" id="UP000219338">
    <property type="component" value="Unassembled WGS sequence"/>
</dbReference>
<evidence type="ECO:0000313" key="2">
    <source>
        <dbReference type="EMBL" id="SJL11166.1"/>
    </source>
</evidence>
<keyword evidence="1" id="KW-0812">Transmembrane</keyword>
<evidence type="ECO:0000313" key="3">
    <source>
        <dbReference type="Proteomes" id="UP000219338"/>
    </source>
</evidence>
<organism evidence="2 3">
    <name type="scientific">Armillaria ostoyae</name>
    <name type="common">Armillaria root rot fungus</name>
    <dbReference type="NCBI Taxonomy" id="47428"/>
    <lineage>
        <taxon>Eukaryota</taxon>
        <taxon>Fungi</taxon>
        <taxon>Dikarya</taxon>
        <taxon>Basidiomycota</taxon>
        <taxon>Agaricomycotina</taxon>
        <taxon>Agaricomycetes</taxon>
        <taxon>Agaricomycetidae</taxon>
        <taxon>Agaricales</taxon>
        <taxon>Marasmiineae</taxon>
        <taxon>Physalacriaceae</taxon>
        <taxon>Armillaria</taxon>
    </lineage>
</organism>
<sequence>MILDVAKPGSSKSVFPKNLRNAPASAGTPPHWADFYQLPIENDVIAGTEWIYGLWAVLHRATPPSYCAFRELDKKARKLCSLLCFREESTPLRLVIKAHTRTKTLHAVYDILECQGYLQSVCPALINDLLQEIKACESECVTFSVDLRRRCQIAGHILEHRMSTLQKVVIGQHKNLNLKNYVIFLNCLFRGLLTLAFVSALWAFALTFFGIAPKSRIIDFVCIVLSFGPLLAMITSDSSSYAQKIVSYADTISTDTFKLVWAVRDMAGLLALIAESDRSPLTDVSHARRFMEAFRTSFLGGRSVLLDLRWWLQGLPDWPDKDFVAH</sequence>
<feature type="transmembrane region" description="Helical" evidence="1">
    <location>
        <begin position="217"/>
        <end position="234"/>
    </location>
</feature>
<keyword evidence="1" id="KW-0472">Membrane</keyword>
<protein>
    <submittedName>
        <fullName evidence="2">Uncharacterized protein</fullName>
    </submittedName>
</protein>
<proteinExistence type="predicted"/>
<accession>A0A284RQV5</accession>
<feature type="transmembrane region" description="Helical" evidence="1">
    <location>
        <begin position="181"/>
        <end position="211"/>
    </location>
</feature>
<reference evidence="3" key="1">
    <citation type="journal article" date="2017" name="Nat. Ecol. Evol.">
        <title>Genome expansion and lineage-specific genetic innovations in the forest pathogenic fungi Armillaria.</title>
        <authorList>
            <person name="Sipos G."/>
            <person name="Prasanna A.N."/>
            <person name="Walter M.C."/>
            <person name="O'Connor E."/>
            <person name="Balint B."/>
            <person name="Krizsan K."/>
            <person name="Kiss B."/>
            <person name="Hess J."/>
            <person name="Varga T."/>
            <person name="Slot J."/>
            <person name="Riley R."/>
            <person name="Boka B."/>
            <person name="Rigling D."/>
            <person name="Barry K."/>
            <person name="Lee J."/>
            <person name="Mihaltcheva S."/>
            <person name="LaButti K."/>
            <person name="Lipzen A."/>
            <person name="Waldron R."/>
            <person name="Moloney N.M."/>
            <person name="Sperisen C."/>
            <person name="Kredics L."/>
            <person name="Vagvoelgyi C."/>
            <person name="Patrignani A."/>
            <person name="Fitzpatrick D."/>
            <person name="Nagy I."/>
            <person name="Doyle S."/>
            <person name="Anderson J.B."/>
            <person name="Grigoriev I.V."/>
            <person name="Gueldener U."/>
            <person name="Muensterkoetter M."/>
            <person name="Nagy L.G."/>
        </authorList>
    </citation>
    <scope>NUCLEOTIDE SEQUENCE [LARGE SCALE GENOMIC DNA]</scope>
    <source>
        <strain evidence="3">C18/9</strain>
    </source>
</reference>
<dbReference type="AlphaFoldDB" id="A0A284RQV5"/>
<dbReference type="OMA" id="WAFALTF"/>